<feature type="coiled-coil region" evidence="1">
    <location>
        <begin position="21"/>
        <end position="48"/>
    </location>
</feature>
<protein>
    <submittedName>
        <fullName evidence="4">IS5 family transposase orfB</fullName>
    </submittedName>
</protein>
<dbReference type="PANTHER" id="PTHR46889:SF4">
    <property type="entry name" value="TRANSPOSASE INSO FOR INSERTION SEQUENCE ELEMENT IS911B-RELATED"/>
    <property type="match status" value="1"/>
</dbReference>
<dbReference type="AlphaFoldDB" id="H8N2A8"/>
<dbReference type="SUPFAM" id="SSF46689">
    <property type="entry name" value="Homeodomain-like"/>
    <property type="match status" value="1"/>
</dbReference>
<dbReference type="InterPro" id="IPR001584">
    <property type="entry name" value="Integrase_cat-core"/>
</dbReference>
<reference evidence="5" key="2">
    <citation type="submission" date="2012-03" db="EMBL/GenBank/DDBJ databases">
        <title>Genome sequence of the fruiting myxobacterium Corallococcus coralloides DSM 2259.</title>
        <authorList>
            <person name="Huntley S."/>
            <person name="Zhang Y."/>
            <person name="Treuner-Lange A."/>
            <person name="Sensen C.W."/>
            <person name="Sogaard-Andersen L."/>
        </authorList>
    </citation>
    <scope>NUCLEOTIDE SEQUENCE [LARGE SCALE GENOMIC DNA]</scope>
    <source>
        <strain evidence="5">ATCC 25202 / DSM 2259 / NBRC 100086 / M2</strain>
    </source>
</reference>
<proteinExistence type="predicted"/>
<dbReference type="InParanoid" id="H8N2A8"/>
<dbReference type="PROSITE" id="PS50994">
    <property type="entry name" value="INTEGRASE"/>
    <property type="match status" value="1"/>
</dbReference>
<organism evidence="4 5">
    <name type="scientific">Corallococcus coralloides (strain ATCC 25202 / DSM 2259 / NBRC 100086 / M2)</name>
    <name type="common">Myxococcus coralloides</name>
    <dbReference type="NCBI Taxonomy" id="1144275"/>
    <lineage>
        <taxon>Bacteria</taxon>
        <taxon>Pseudomonadati</taxon>
        <taxon>Myxococcota</taxon>
        <taxon>Myxococcia</taxon>
        <taxon>Myxococcales</taxon>
        <taxon>Cystobacterineae</taxon>
        <taxon>Myxococcaceae</taxon>
        <taxon>Corallococcus</taxon>
    </lineage>
</organism>
<evidence type="ECO:0000313" key="4">
    <source>
        <dbReference type="EMBL" id="AFE09607.1"/>
    </source>
</evidence>
<dbReference type="GO" id="GO:0015074">
    <property type="term" value="P:DNA integration"/>
    <property type="evidence" value="ECO:0007669"/>
    <property type="project" value="InterPro"/>
</dbReference>
<dbReference type="GO" id="GO:0003676">
    <property type="term" value="F:nucleic acid binding"/>
    <property type="evidence" value="ECO:0007669"/>
    <property type="project" value="InterPro"/>
</dbReference>
<accession>H8N2A8</accession>
<keyword evidence="1" id="KW-0175">Coiled coil</keyword>
<feature type="region of interest" description="Disordered" evidence="2">
    <location>
        <begin position="1"/>
        <end position="20"/>
    </location>
</feature>
<sequence length="419" mass="47577">MRSLDSRPGPRPERSKGSWPHAAMVNRIRELERQLRRMARQVTEAAALLRLSRQAPKAVVGGRGRHHGPAVRARICSLVDEAVARGARIASACQLLGISVRTLQRWRQPWLAEDRRVGAHRPPANRLSEQERLQVLELLHAEPYRGLSPRQLVPRLADQGRYLASESTFYRLLRRERWCRLRTRARHSPEPPKHCWVAERPNQVWSWDISALKGPERGAFLYLYLVVDVFSRRIMGWSIHPEEAAGHASELILRACAENGVEPAGLVLHSDNGRPMRGAALLSTLRHLGIVASFSRPRVPDDNPFSEALFRTLKQRPSYPGQTFASLEEARAWVARFATWYNSEHLHSGIRFVTPDDRHFGREALVMARRRAIYGDAMRSAAARWTGPMRTWLPAGPVRLRAGRSDANPLFSWGARQPG</sequence>
<dbReference type="EMBL" id="CP003389">
    <property type="protein sequence ID" value="AFE09607.1"/>
    <property type="molecule type" value="Genomic_DNA"/>
</dbReference>
<dbReference type="Gene3D" id="3.30.420.10">
    <property type="entry name" value="Ribonuclease H-like superfamily/Ribonuclease H"/>
    <property type="match status" value="1"/>
</dbReference>
<evidence type="ECO:0000313" key="5">
    <source>
        <dbReference type="Proteomes" id="UP000007587"/>
    </source>
</evidence>
<dbReference type="InterPro" id="IPR050900">
    <property type="entry name" value="Transposase_IS3/IS150/IS904"/>
</dbReference>
<dbReference type="Proteomes" id="UP000007587">
    <property type="component" value="Chromosome"/>
</dbReference>
<dbReference type="STRING" id="1144275.COCOR_06904"/>
<dbReference type="Pfam" id="PF00665">
    <property type="entry name" value="rve"/>
    <property type="match status" value="1"/>
</dbReference>
<dbReference type="InterPro" id="IPR012337">
    <property type="entry name" value="RNaseH-like_sf"/>
</dbReference>
<dbReference type="InterPro" id="IPR036397">
    <property type="entry name" value="RNaseH_sf"/>
</dbReference>
<dbReference type="NCBIfam" id="NF033516">
    <property type="entry name" value="transpos_IS3"/>
    <property type="match status" value="1"/>
</dbReference>
<evidence type="ECO:0000259" key="3">
    <source>
        <dbReference type="PROSITE" id="PS50994"/>
    </source>
</evidence>
<dbReference type="eggNOG" id="COG2801">
    <property type="taxonomic scope" value="Bacteria"/>
</dbReference>
<dbReference type="SUPFAM" id="SSF53098">
    <property type="entry name" value="Ribonuclease H-like"/>
    <property type="match status" value="1"/>
</dbReference>
<evidence type="ECO:0000256" key="2">
    <source>
        <dbReference type="SAM" id="MobiDB-lite"/>
    </source>
</evidence>
<gene>
    <name evidence="4" type="primary">nisX1</name>
    <name evidence="4" type="ordered locus">COCOR_06904</name>
</gene>
<dbReference type="InterPro" id="IPR048020">
    <property type="entry name" value="Transpos_IS3"/>
</dbReference>
<dbReference type="Pfam" id="PF13565">
    <property type="entry name" value="HTH_32"/>
    <property type="match status" value="1"/>
</dbReference>
<reference evidence="4 5" key="1">
    <citation type="journal article" date="2012" name="J. Bacteriol.">
        <title>Complete Genome Sequence of the Fruiting Myxobacterium Corallococcus coralloides DSM 2259.</title>
        <authorList>
            <person name="Huntley S."/>
            <person name="Zhang Y."/>
            <person name="Treuner-Lange A."/>
            <person name="Kneip S."/>
            <person name="Sensen C.W."/>
            <person name="Sogaard-Andersen L."/>
        </authorList>
    </citation>
    <scope>NUCLEOTIDE SEQUENCE [LARGE SCALE GENOMIC DNA]</scope>
    <source>
        <strain evidence="5">ATCC 25202 / DSM 2259 / NBRC 100086 / M2</strain>
    </source>
</reference>
<dbReference type="InterPro" id="IPR009057">
    <property type="entry name" value="Homeodomain-like_sf"/>
</dbReference>
<dbReference type="PANTHER" id="PTHR46889">
    <property type="entry name" value="TRANSPOSASE INSF FOR INSERTION SEQUENCE IS3B-RELATED"/>
    <property type="match status" value="1"/>
</dbReference>
<evidence type="ECO:0000256" key="1">
    <source>
        <dbReference type="SAM" id="Coils"/>
    </source>
</evidence>
<feature type="domain" description="Integrase catalytic" evidence="3">
    <location>
        <begin position="197"/>
        <end position="363"/>
    </location>
</feature>
<name>H8N2A8_CORCM</name>
<feature type="compositionally biased region" description="Basic and acidic residues" evidence="2">
    <location>
        <begin position="1"/>
        <end position="16"/>
    </location>
</feature>
<keyword evidence="5" id="KW-1185">Reference proteome</keyword>
<dbReference type="HOGENOM" id="CLU_043663_1_1_7"/>
<dbReference type="KEGG" id="ccx:COCOR_06904"/>